<evidence type="ECO:0000313" key="3">
    <source>
        <dbReference type="Proteomes" id="UP001218638"/>
    </source>
</evidence>
<dbReference type="Proteomes" id="UP001218638">
    <property type="component" value="Chromosome"/>
</dbReference>
<evidence type="ECO:0000313" key="2">
    <source>
        <dbReference type="EMBL" id="WED65869.1"/>
    </source>
</evidence>
<proteinExistence type="predicted"/>
<accession>A0AAF0CPX5</accession>
<protein>
    <recommendedName>
        <fullName evidence="1">DUF6602 domain-containing protein</fullName>
    </recommendedName>
</protein>
<dbReference type="EMBL" id="CP119075">
    <property type="protein sequence ID" value="WED65869.1"/>
    <property type="molecule type" value="Genomic_DNA"/>
</dbReference>
<organism evidence="2 3">
    <name type="scientific">Synoicihabitans lomoniglobus</name>
    <dbReference type="NCBI Taxonomy" id="2909285"/>
    <lineage>
        <taxon>Bacteria</taxon>
        <taxon>Pseudomonadati</taxon>
        <taxon>Verrucomicrobiota</taxon>
        <taxon>Opitutia</taxon>
        <taxon>Opitutales</taxon>
        <taxon>Opitutaceae</taxon>
        <taxon>Synoicihabitans</taxon>
    </lineage>
</organism>
<name>A0AAF0CPX5_9BACT</name>
<sequence>MALETYFACLEQSLNAHLQKVREQYSHSGIKGAALESSFREVLKDFLPRNLEIGHGEVSDSYGNRSAQCDFVVLSEIHPFRAPLSEPGSFLFDGILAAGEIKASLGTSQLKDSISKAEHFRSLKIRVHKGDEIRMKKPWQNPYAESPPFFLFAFESRMSEKSIVKNLRNIKNRHLDAIFILGKPAMINCYNGRSNFGITFKDGTEAEEWAATSLNPLQNLVVWLSVCMPKIKRNWPLLPEYMNIKSKFE</sequence>
<reference evidence="2" key="1">
    <citation type="submission" date="2023-03" db="EMBL/GenBank/DDBJ databases">
        <title>Lomoglobus Profundus gen. nov., sp. nov., a novel member of the phylum Verrucomicrobia, isolated from deep-marine sediment of South China Sea.</title>
        <authorList>
            <person name="Ahmad T."/>
            <person name="Ishaq S.E."/>
            <person name="Wang F."/>
        </authorList>
    </citation>
    <scope>NUCLEOTIDE SEQUENCE</scope>
    <source>
        <strain evidence="2">LMO-M01</strain>
    </source>
</reference>
<dbReference type="InterPro" id="IPR046537">
    <property type="entry name" value="DUF6602"/>
</dbReference>
<dbReference type="Pfam" id="PF20247">
    <property type="entry name" value="DUF6602"/>
    <property type="match status" value="1"/>
</dbReference>
<dbReference type="AlphaFoldDB" id="A0AAF0CPX5"/>
<dbReference type="KEGG" id="slom:PXH66_03280"/>
<evidence type="ECO:0000259" key="1">
    <source>
        <dbReference type="Pfam" id="PF20247"/>
    </source>
</evidence>
<dbReference type="CDD" id="cd21173">
    <property type="entry name" value="NucC-like"/>
    <property type="match status" value="1"/>
</dbReference>
<feature type="domain" description="DUF6602" evidence="1">
    <location>
        <begin position="21"/>
        <end position="123"/>
    </location>
</feature>
<keyword evidence="3" id="KW-1185">Reference proteome</keyword>
<dbReference type="RefSeq" id="WP_330930399.1">
    <property type="nucleotide sequence ID" value="NZ_CP119075.1"/>
</dbReference>
<gene>
    <name evidence="2" type="ORF">PXH66_03280</name>
</gene>